<gene>
    <name evidence="2" type="ORF">PXEA_LOCUS26608</name>
</gene>
<accession>A0A3S5BPE2</accession>
<comment type="caution">
    <text evidence="2">The sequence shown here is derived from an EMBL/GenBank/DDBJ whole genome shotgun (WGS) entry which is preliminary data.</text>
</comment>
<reference evidence="2" key="1">
    <citation type="submission" date="2018-11" db="EMBL/GenBank/DDBJ databases">
        <authorList>
            <consortium name="Pathogen Informatics"/>
        </authorList>
    </citation>
    <scope>NUCLEOTIDE SEQUENCE</scope>
</reference>
<evidence type="ECO:0000256" key="1">
    <source>
        <dbReference type="SAM" id="MobiDB-lite"/>
    </source>
</evidence>
<sequence>MADVPSAAQFISSSLFSIPALEVQDEHQVSDYLLLQIIVNIPLLEACARSRMDGYLALKQQLPELERDSDPAPRYRSSASAGAKQPSLSHQIQPQAELAEKP</sequence>
<feature type="region of interest" description="Disordered" evidence="1">
    <location>
        <begin position="66"/>
        <end position="102"/>
    </location>
</feature>
<evidence type="ECO:0000313" key="2">
    <source>
        <dbReference type="EMBL" id="VEL33168.1"/>
    </source>
</evidence>
<keyword evidence="3" id="KW-1185">Reference proteome</keyword>
<evidence type="ECO:0000313" key="3">
    <source>
        <dbReference type="Proteomes" id="UP000784294"/>
    </source>
</evidence>
<dbReference type="AlphaFoldDB" id="A0A3S5BPE2"/>
<name>A0A3S5BPE2_9PLAT</name>
<proteinExistence type="predicted"/>
<dbReference type="EMBL" id="CAAALY010245281">
    <property type="protein sequence ID" value="VEL33168.1"/>
    <property type="molecule type" value="Genomic_DNA"/>
</dbReference>
<dbReference type="Proteomes" id="UP000784294">
    <property type="component" value="Unassembled WGS sequence"/>
</dbReference>
<organism evidence="2 3">
    <name type="scientific">Protopolystoma xenopodis</name>
    <dbReference type="NCBI Taxonomy" id="117903"/>
    <lineage>
        <taxon>Eukaryota</taxon>
        <taxon>Metazoa</taxon>
        <taxon>Spiralia</taxon>
        <taxon>Lophotrochozoa</taxon>
        <taxon>Platyhelminthes</taxon>
        <taxon>Monogenea</taxon>
        <taxon>Polyopisthocotylea</taxon>
        <taxon>Polystomatidea</taxon>
        <taxon>Polystomatidae</taxon>
        <taxon>Protopolystoma</taxon>
    </lineage>
</organism>
<protein>
    <submittedName>
        <fullName evidence="2">Uncharacterized protein</fullName>
    </submittedName>
</protein>